<protein>
    <recommendedName>
        <fullName evidence="4">Secreted protein</fullName>
    </recommendedName>
</protein>
<keyword evidence="3" id="KW-1185">Reference proteome</keyword>
<feature type="chain" id="PRO_5025446176" description="Secreted protein" evidence="1">
    <location>
        <begin position="21"/>
        <end position="126"/>
    </location>
</feature>
<evidence type="ECO:0000256" key="1">
    <source>
        <dbReference type="SAM" id="SignalP"/>
    </source>
</evidence>
<accession>A0A6A5UZL7</accession>
<sequence length="126" mass="13273">MLALSLVLLLLTLLAPSTNAQPLTLTPLLPPVPYSSGHASQGPHETRATTCVNVLQNPSFESAHLAPWMLYLTGSWRSRSIISGGAHDGTHFLHTRNNSSSTSTLTLAQSFPLPAGSRTVECGAGV</sequence>
<dbReference type="OrthoDB" id="3769880at2759"/>
<reference evidence="2" key="1">
    <citation type="journal article" date="2020" name="Stud. Mycol.">
        <title>101 Dothideomycetes genomes: a test case for predicting lifestyles and emergence of pathogens.</title>
        <authorList>
            <person name="Haridas S."/>
            <person name="Albert R."/>
            <person name="Binder M."/>
            <person name="Bloem J."/>
            <person name="Labutti K."/>
            <person name="Salamov A."/>
            <person name="Andreopoulos B."/>
            <person name="Baker S."/>
            <person name="Barry K."/>
            <person name="Bills G."/>
            <person name="Bluhm B."/>
            <person name="Cannon C."/>
            <person name="Castanera R."/>
            <person name="Culley D."/>
            <person name="Daum C."/>
            <person name="Ezra D."/>
            <person name="Gonzalez J."/>
            <person name="Henrissat B."/>
            <person name="Kuo A."/>
            <person name="Liang C."/>
            <person name="Lipzen A."/>
            <person name="Lutzoni F."/>
            <person name="Magnuson J."/>
            <person name="Mondo S."/>
            <person name="Nolan M."/>
            <person name="Ohm R."/>
            <person name="Pangilinan J."/>
            <person name="Park H.-J."/>
            <person name="Ramirez L."/>
            <person name="Alfaro M."/>
            <person name="Sun H."/>
            <person name="Tritt A."/>
            <person name="Yoshinaga Y."/>
            <person name="Zwiers L.-H."/>
            <person name="Turgeon B."/>
            <person name="Goodwin S."/>
            <person name="Spatafora J."/>
            <person name="Crous P."/>
            <person name="Grigoriev I."/>
        </authorList>
    </citation>
    <scope>NUCLEOTIDE SEQUENCE</scope>
    <source>
        <strain evidence="2">CBS 107.79</strain>
    </source>
</reference>
<gene>
    <name evidence="2" type="ORF">BU23DRAFT_571646</name>
</gene>
<evidence type="ECO:0000313" key="2">
    <source>
        <dbReference type="EMBL" id="KAF1969262.1"/>
    </source>
</evidence>
<dbReference type="Gene3D" id="2.60.120.260">
    <property type="entry name" value="Galactose-binding domain-like"/>
    <property type="match status" value="1"/>
</dbReference>
<keyword evidence="1" id="KW-0732">Signal</keyword>
<proteinExistence type="predicted"/>
<dbReference type="AlphaFoldDB" id="A0A6A5UZL7"/>
<feature type="signal peptide" evidence="1">
    <location>
        <begin position="1"/>
        <end position="20"/>
    </location>
</feature>
<dbReference type="Proteomes" id="UP000800036">
    <property type="component" value="Unassembled WGS sequence"/>
</dbReference>
<organism evidence="2 3">
    <name type="scientific">Bimuria novae-zelandiae CBS 107.79</name>
    <dbReference type="NCBI Taxonomy" id="1447943"/>
    <lineage>
        <taxon>Eukaryota</taxon>
        <taxon>Fungi</taxon>
        <taxon>Dikarya</taxon>
        <taxon>Ascomycota</taxon>
        <taxon>Pezizomycotina</taxon>
        <taxon>Dothideomycetes</taxon>
        <taxon>Pleosporomycetidae</taxon>
        <taxon>Pleosporales</taxon>
        <taxon>Massarineae</taxon>
        <taxon>Didymosphaeriaceae</taxon>
        <taxon>Bimuria</taxon>
    </lineage>
</organism>
<dbReference type="EMBL" id="ML976711">
    <property type="protein sequence ID" value="KAF1969262.1"/>
    <property type="molecule type" value="Genomic_DNA"/>
</dbReference>
<evidence type="ECO:0008006" key="4">
    <source>
        <dbReference type="Google" id="ProtNLM"/>
    </source>
</evidence>
<name>A0A6A5UZL7_9PLEO</name>
<evidence type="ECO:0000313" key="3">
    <source>
        <dbReference type="Proteomes" id="UP000800036"/>
    </source>
</evidence>